<proteinExistence type="predicted"/>
<organism evidence="1 2">
    <name type="scientific">Aquicoccus porphyridii</name>
    <dbReference type="NCBI Taxonomy" id="1852029"/>
    <lineage>
        <taxon>Bacteria</taxon>
        <taxon>Pseudomonadati</taxon>
        <taxon>Pseudomonadota</taxon>
        <taxon>Alphaproteobacteria</taxon>
        <taxon>Rhodobacterales</taxon>
        <taxon>Paracoccaceae</taxon>
        <taxon>Aquicoccus</taxon>
    </lineage>
</organism>
<name>A0A5A9ZGZ7_9RHOB</name>
<reference evidence="1 2" key="1">
    <citation type="submission" date="2019-07" db="EMBL/GenBank/DDBJ databases">
        <title>Aquicoccus porphyridii gen. nov., sp. nov., isolated from a small marine red alga, Porphyridium marinum.</title>
        <authorList>
            <person name="Liu L."/>
        </authorList>
    </citation>
    <scope>NUCLEOTIDE SEQUENCE [LARGE SCALE GENOMIC DNA]</scope>
    <source>
        <strain evidence="1 2">L1 8-17</strain>
    </source>
</reference>
<sequence>MPGTALILGGSGRFGRHATGAFQAAGWTTRQFNRKTDDLDRAAQGVDVIVAAWNPSYEHWADTVPTLHARIRKAALANDATVILPGNVYVFGPDTPAPWGADTPHRAENPLGRIRRDMETAYRRDGVRTILLRAGDFIDTTASGNWLDRMMLPTVPKGALTYPGRTDIPHAWAYLPDLTRAAVALAEKRATLTRFEDVPFPGYTLTGDEMAAILTRVRRREIRVKPMKWWPLRLAQPVMPVVKHLFEMRYLWDTPHSLEGGKFATLLPDFTATPPETAFSELQIDPD</sequence>
<dbReference type="Proteomes" id="UP000325291">
    <property type="component" value="Unassembled WGS sequence"/>
</dbReference>
<evidence type="ECO:0000313" key="2">
    <source>
        <dbReference type="Proteomes" id="UP000325291"/>
    </source>
</evidence>
<gene>
    <name evidence="1" type="ORF">FLO80_08985</name>
</gene>
<dbReference type="InterPro" id="IPR036291">
    <property type="entry name" value="NAD(P)-bd_dom_sf"/>
</dbReference>
<protein>
    <submittedName>
        <fullName evidence="1">Epimerase</fullName>
    </submittedName>
</protein>
<dbReference type="RefSeq" id="WP_111366274.1">
    <property type="nucleotide sequence ID" value="NZ_VINQ01000005.1"/>
</dbReference>
<dbReference type="AlphaFoldDB" id="A0A5A9ZGZ7"/>
<keyword evidence="2" id="KW-1185">Reference proteome</keyword>
<dbReference type="SUPFAM" id="SSF51735">
    <property type="entry name" value="NAD(P)-binding Rossmann-fold domains"/>
    <property type="match status" value="1"/>
</dbReference>
<comment type="caution">
    <text evidence="1">The sequence shown here is derived from an EMBL/GenBank/DDBJ whole genome shotgun (WGS) entry which is preliminary data.</text>
</comment>
<accession>A0A5A9ZGZ7</accession>
<evidence type="ECO:0000313" key="1">
    <source>
        <dbReference type="EMBL" id="KAA0916245.1"/>
    </source>
</evidence>
<dbReference type="Gene3D" id="3.40.50.720">
    <property type="entry name" value="NAD(P)-binding Rossmann-like Domain"/>
    <property type="match status" value="1"/>
</dbReference>
<dbReference type="EMBL" id="VINQ01000005">
    <property type="protein sequence ID" value="KAA0916245.1"/>
    <property type="molecule type" value="Genomic_DNA"/>
</dbReference>